<evidence type="ECO:0000256" key="3">
    <source>
        <dbReference type="ARBA" id="ARBA00022989"/>
    </source>
</evidence>
<reference evidence="9" key="2">
    <citation type="submission" date="2019-09" db="UniProtKB">
        <authorList>
            <consortium name="WormBaseParasite"/>
        </authorList>
    </citation>
    <scope>IDENTIFICATION</scope>
</reference>
<evidence type="ECO:0000256" key="2">
    <source>
        <dbReference type="ARBA" id="ARBA00022692"/>
    </source>
</evidence>
<sequence length="144" mass="16308">MYKTLITGGMNAFYVYVFPVQFFLGVIGNALNLCVLLSRHMRSEANYLLSALAIADILLFITMLPAALGVWPSFYTNDYFRRFYYHSHTMRHWFSNVFSCMTSWLILAVSVERWLKSARKMTMDNGLLIVEGGGSGGGVRLVEG</sequence>
<feature type="transmembrane region" description="Helical" evidence="5">
    <location>
        <begin position="47"/>
        <end position="73"/>
    </location>
</feature>
<dbReference type="PANTHER" id="PTHR46895:SF1">
    <property type="entry name" value="G-PROTEIN COUPLED RECEPTORS FAMILY 1 PROFILE DOMAIN-CONTAINING PROTEIN"/>
    <property type="match status" value="1"/>
</dbReference>
<dbReference type="Gene3D" id="1.20.1070.10">
    <property type="entry name" value="Rhodopsin 7-helix transmembrane proteins"/>
    <property type="match status" value="1"/>
</dbReference>
<dbReference type="Pfam" id="PF10324">
    <property type="entry name" value="7TM_GPCR_Srw"/>
    <property type="match status" value="1"/>
</dbReference>
<name>A0A183FLI7_HELPZ</name>
<evidence type="ECO:0000259" key="6">
    <source>
        <dbReference type="PROSITE" id="PS50262"/>
    </source>
</evidence>
<dbReference type="PRINTS" id="PR00237">
    <property type="entry name" value="GPCRRHODOPSN"/>
</dbReference>
<feature type="transmembrane region" description="Helical" evidence="5">
    <location>
        <begin position="93"/>
        <end position="111"/>
    </location>
</feature>
<feature type="domain" description="G-protein coupled receptors family 1 profile" evidence="6">
    <location>
        <begin position="28"/>
        <end position="115"/>
    </location>
</feature>
<dbReference type="GO" id="GO:0008528">
    <property type="term" value="F:G protein-coupled peptide receptor activity"/>
    <property type="evidence" value="ECO:0007669"/>
    <property type="project" value="InterPro"/>
</dbReference>
<evidence type="ECO:0000313" key="8">
    <source>
        <dbReference type="Proteomes" id="UP000050761"/>
    </source>
</evidence>
<dbReference type="WBParaSite" id="HPBE_0000812901-mRNA-1">
    <property type="protein sequence ID" value="HPBE_0000812901-mRNA-1"/>
    <property type="gene ID" value="HPBE_0000812901"/>
</dbReference>
<evidence type="ECO:0000313" key="7">
    <source>
        <dbReference type="EMBL" id="VDO75059.1"/>
    </source>
</evidence>
<organism evidence="8 9">
    <name type="scientific">Heligmosomoides polygyrus</name>
    <name type="common">Parasitic roundworm</name>
    <dbReference type="NCBI Taxonomy" id="6339"/>
    <lineage>
        <taxon>Eukaryota</taxon>
        <taxon>Metazoa</taxon>
        <taxon>Ecdysozoa</taxon>
        <taxon>Nematoda</taxon>
        <taxon>Chromadorea</taxon>
        <taxon>Rhabditida</taxon>
        <taxon>Rhabditina</taxon>
        <taxon>Rhabditomorpha</taxon>
        <taxon>Strongyloidea</taxon>
        <taxon>Heligmosomidae</taxon>
        <taxon>Heligmosomoides</taxon>
    </lineage>
</organism>
<dbReference type="SUPFAM" id="SSF81321">
    <property type="entry name" value="Family A G protein-coupled receptor-like"/>
    <property type="match status" value="1"/>
</dbReference>
<reference evidence="7 8" key="1">
    <citation type="submission" date="2018-11" db="EMBL/GenBank/DDBJ databases">
        <authorList>
            <consortium name="Pathogen Informatics"/>
        </authorList>
    </citation>
    <scope>NUCLEOTIDE SEQUENCE [LARGE SCALE GENOMIC DNA]</scope>
</reference>
<dbReference type="PANTHER" id="PTHR46895">
    <property type="entry name" value="PROTEIN CBG20548-RELATED"/>
    <property type="match status" value="1"/>
</dbReference>
<dbReference type="EMBL" id="UZAH01026065">
    <property type="protein sequence ID" value="VDO75059.1"/>
    <property type="molecule type" value="Genomic_DNA"/>
</dbReference>
<dbReference type="OrthoDB" id="10011262at2759"/>
<evidence type="ECO:0000256" key="5">
    <source>
        <dbReference type="SAM" id="Phobius"/>
    </source>
</evidence>
<dbReference type="Proteomes" id="UP000050761">
    <property type="component" value="Unassembled WGS sequence"/>
</dbReference>
<feature type="transmembrane region" description="Helical" evidence="5">
    <location>
        <begin position="12"/>
        <end position="35"/>
    </location>
</feature>
<protein>
    <submittedName>
        <fullName evidence="9">G_PROTEIN_RECEP_F1_2 domain-containing protein</fullName>
    </submittedName>
</protein>
<accession>A0A3P7YDU6</accession>
<keyword evidence="2 5" id="KW-0812">Transmembrane</keyword>
<dbReference type="AlphaFoldDB" id="A0A183FLI7"/>
<dbReference type="InterPro" id="IPR000276">
    <property type="entry name" value="GPCR_Rhodpsn"/>
</dbReference>
<dbReference type="GO" id="GO:0016020">
    <property type="term" value="C:membrane"/>
    <property type="evidence" value="ECO:0007669"/>
    <property type="project" value="UniProtKB-SubCell"/>
</dbReference>
<evidence type="ECO:0000256" key="4">
    <source>
        <dbReference type="ARBA" id="ARBA00023136"/>
    </source>
</evidence>
<evidence type="ECO:0000256" key="1">
    <source>
        <dbReference type="ARBA" id="ARBA00004370"/>
    </source>
</evidence>
<keyword evidence="3 5" id="KW-1133">Transmembrane helix</keyword>
<dbReference type="InterPro" id="IPR019427">
    <property type="entry name" value="7TM_GPCR_serpentine_rcpt_Srw"/>
</dbReference>
<gene>
    <name evidence="7" type="ORF">HPBE_LOCUS8130</name>
</gene>
<evidence type="ECO:0000313" key="9">
    <source>
        <dbReference type="WBParaSite" id="HPBE_0000812901-mRNA-1"/>
    </source>
</evidence>
<comment type="subcellular location">
    <subcellularLocation>
        <location evidence="1">Membrane</location>
    </subcellularLocation>
</comment>
<accession>A0A183FLI7</accession>
<keyword evidence="8" id="KW-1185">Reference proteome</keyword>
<keyword evidence="4 5" id="KW-0472">Membrane</keyword>
<dbReference type="InterPro" id="IPR017452">
    <property type="entry name" value="GPCR_Rhodpsn_7TM"/>
</dbReference>
<proteinExistence type="predicted"/>
<dbReference type="PROSITE" id="PS50262">
    <property type="entry name" value="G_PROTEIN_RECEP_F1_2"/>
    <property type="match status" value="1"/>
</dbReference>